<feature type="domain" description="Acyl-CoA dehydrogenase/oxidase C-terminal" evidence="7">
    <location>
        <begin position="293"/>
        <end position="392"/>
    </location>
</feature>
<comment type="similarity">
    <text evidence="2 6">Belongs to the acyl-CoA dehydrogenase family.</text>
</comment>
<dbReference type="OrthoDB" id="9770681at2"/>
<proteinExistence type="inferred from homology"/>
<dbReference type="Gene3D" id="1.20.140.10">
    <property type="entry name" value="Butyryl-CoA Dehydrogenase, subunit A, domain 3"/>
    <property type="match status" value="1"/>
</dbReference>
<feature type="domain" description="Acyl-CoA oxidase/dehydrogenase middle" evidence="8">
    <location>
        <begin position="144"/>
        <end position="239"/>
    </location>
</feature>
<evidence type="ECO:0000256" key="5">
    <source>
        <dbReference type="ARBA" id="ARBA00023002"/>
    </source>
</evidence>
<evidence type="ECO:0000259" key="7">
    <source>
        <dbReference type="Pfam" id="PF00441"/>
    </source>
</evidence>
<dbReference type="Pfam" id="PF02771">
    <property type="entry name" value="Acyl-CoA_dh_N"/>
    <property type="match status" value="1"/>
</dbReference>
<name>A0A543D3M1_9PSEU</name>
<dbReference type="PROSITE" id="PS00072">
    <property type="entry name" value="ACYL_COA_DH_1"/>
    <property type="match status" value="1"/>
</dbReference>
<evidence type="ECO:0000313" key="11">
    <source>
        <dbReference type="Proteomes" id="UP000315677"/>
    </source>
</evidence>
<dbReference type="InterPro" id="IPR052161">
    <property type="entry name" value="Mycobact_Acyl-CoA_DH"/>
</dbReference>
<evidence type="ECO:0000256" key="4">
    <source>
        <dbReference type="ARBA" id="ARBA00022827"/>
    </source>
</evidence>
<dbReference type="GO" id="GO:0050660">
    <property type="term" value="F:flavin adenine dinucleotide binding"/>
    <property type="evidence" value="ECO:0007669"/>
    <property type="project" value="InterPro"/>
</dbReference>
<keyword evidence="11" id="KW-1185">Reference proteome</keyword>
<evidence type="ECO:0000256" key="3">
    <source>
        <dbReference type="ARBA" id="ARBA00022630"/>
    </source>
</evidence>
<dbReference type="EMBL" id="VFPA01000005">
    <property type="protein sequence ID" value="TQM03937.1"/>
    <property type="molecule type" value="Genomic_DNA"/>
</dbReference>
<organism evidence="10 11">
    <name type="scientific">Pseudonocardia kunmingensis</name>
    <dbReference type="NCBI Taxonomy" id="630975"/>
    <lineage>
        <taxon>Bacteria</taxon>
        <taxon>Bacillati</taxon>
        <taxon>Actinomycetota</taxon>
        <taxon>Actinomycetes</taxon>
        <taxon>Pseudonocardiales</taxon>
        <taxon>Pseudonocardiaceae</taxon>
        <taxon>Pseudonocardia</taxon>
    </lineage>
</organism>
<keyword evidence="3 6" id="KW-0285">Flavoprotein</keyword>
<dbReference type="PANTHER" id="PTHR43292:SF4">
    <property type="entry name" value="ACYL-COA DEHYDROGENASE FADE34"/>
    <property type="match status" value="1"/>
</dbReference>
<dbReference type="PANTHER" id="PTHR43292">
    <property type="entry name" value="ACYL-COA DEHYDROGENASE"/>
    <property type="match status" value="1"/>
</dbReference>
<reference evidence="10 11" key="1">
    <citation type="submission" date="2019-06" db="EMBL/GenBank/DDBJ databases">
        <title>Sequencing the genomes of 1000 actinobacteria strains.</title>
        <authorList>
            <person name="Klenk H.-P."/>
        </authorList>
    </citation>
    <scope>NUCLEOTIDE SEQUENCE [LARGE SCALE GENOMIC DNA]</scope>
    <source>
        <strain evidence="10 11">DSM 45301</strain>
    </source>
</reference>
<comment type="caution">
    <text evidence="10">The sequence shown here is derived from an EMBL/GenBank/DDBJ whole genome shotgun (WGS) entry which is preliminary data.</text>
</comment>
<dbReference type="Gene3D" id="1.10.540.10">
    <property type="entry name" value="Acyl-CoA dehydrogenase/oxidase, N-terminal domain"/>
    <property type="match status" value="1"/>
</dbReference>
<dbReference type="Pfam" id="PF00441">
    <property type="entry name" value="Acyl-CoA_dh_1"/>
    <property type="match status" value="1"/>
</dbReference>
<accession>A0A543D3M1</accession>
<dbReference type="InterPro" id="IPR013786">
    <property type="entry name" value="AcylCoA_DH/ox_N"/>
</dbReference>
<dbReference type="GO" id="GO:0003995">
    <property type="term" value="F:acyl-CoA dehydrogenase activity"/>
    <property type="evidence" value="ECO:0007669"/>
    <property type="project" value="InterPro"/>
</dbReference>
<dbReference type="InterPro" id="IPR037069">
    <property type="entry name" value="AcylCoA_DH/ox_N_sf"/>
</dbReference>
<dbReference type="SUPFAM" id="SSF47203">
    <property type="entry name" value="Acyl-CoA dehydrogenase C-terminal domain-like"/>
    <property type="match status" value="1"/>
</dbReference>
<dbReference type="InterPro" id="IPR009100">
    <property type="entry name" value="AcylCoA_DH/oxidase_NM_dom_sf"/>
</dbReference>
<dbReference type="InterPro" id="IPR006089">
    <property type="entry name" value="Acyl-CoA_DH_CS"/>
</dbReference>
<feature type="domain" description="Acyl-CoA dehydrogenase/oxidase N-terminal" evidence="9">
    <location>
        <begin position="29"/>
        <end position="139"/>
    </location>
</feature>
<dbReference type="GO" id="GO:0005886">
    <property type="term" value="C:plasma membrane"/>
    <property type="evidence" value="ECO:0007669"/>
    <property type="project" value="TreeGrafter"/>
</dbReference>
<protein>
    <submittedName>
        <fullName evidence="10">Alkylation response protein AidB-like acyl-CoA dehydrogenase</fullName>
    </submittedName>
</protein>
<keyword evidence="4 6" id="KW-0274">FAD</keyword>
<dbReference type="AlphaFoldDB" id="A0A543D3M1"/>
<evidence type="ECO:0000256" key="1">
    <source>
        <dbReference type="ARBA" id="ARBA00001974"/>
    </source>
</evidence>
<keyword evidence="5 6" id="KW-0560">Oxidoreductase</keyword>
<dbReference type="Proteomes" id="UP000315677">
    <property type="component" value="Unassembled WGS sequence"/>
</dbReference>
<gene>
    <name evidence="10" type="ORF">FB558_6962</name>
</gene>
<dbReference type="InterPro" id="IPR006091">
    <property type="entry name" value="Acyl-CoA_Oxase/DH_mid-dom"/>
</dbReference>
<dbReference type="FunFam" id="2.40.110.10:FF:000011">
    <property type="entry name" value="Acyl-CoA dehydrogenase FadE34"/>
    <property type="match status" value="1"/>
</dbReference>
<dbReference type="InterPro" id="IPR036250">
    <property type="entry name" value="AcylCo_DH-like_C"/>
</dbReference>
<evidence type="ECO:0000256" key="6">
    <source>
        <dbReference type="RuleBase" id="RU362125"/>
    </source>
</evidence>
<evidence type="ECO:0000256" key="2">
    <source>
        <dbReference type="ARBA" id="ARBA00009347"/>
    </source>
</evidence>
<evidence type="ECO:0000313" key="10">
    <source>
        <dbReference type="EMBL" id="TQM03937.1"/>
    </source>
</evidence>
<evidence type="ECO:0000259" key="8">
    <source>
        <dbReference type="Pfam" id="PF02770"/>
    </source>
</evidence>
<dbReference type="Pfam" id="PF02770">
    <property type="entry name" value="Acyl-CoA_dh_M"/>
    <property type="match status" value="1"/>
</dbReference>
<dbReference type="InterPro" id="IPR009075">
    <property type="entry name" value="AcylCo_DH/oxidase_C"/>
</dbReference>
<comment type="cofactor">
    <cofactor evidence="1 6">
        <name>FAD</name>
        <dbReference type="ChEBI" id="CHEBI:57692"/>
    </cofactor>
</comment>
<dbReference type="SUPFAM" id="SSF56645">
    <property type="entry name" value="Acyl-CoA dehydrogenase NM domain-like"/>
    <property type="match status" value="1"/>
</dbReference>
<dbReference type="InterPro" id="IPR046373">
    <property type="entry name" value="Acyl-CoA_Oxase/DH_mid-dom_sf"/>
</dbReference>
<dbReference type="Gene3D" id="2.40.110.10">
    <property type="entry name" value="Butyryl-CoA Dehydrogenase, subunit A, domain 2"/>
    <property type="match status" value="1"/>
</dbReference>
<sequence>MAQDVPVTATLHRLPELVPPPTELPPRAAALREEVRAFLDEERAAQRWVPRADVWLSGWDERFTRELGRRGWLGMTIPQEYGGHGASPLDRYVVTEELLAAGAPVAAHWIADRQIGPTLMRFGTEAQRRRFLPGIAAGEVYFGIGMSEPDAGSDLAGVRTRAERVDGGWELTGTKVWTSGAHHAHAFFALARSAPRDEQNRHAGLSQFIVLLDSPGVQIRPIPLLTGAHHFNEVVFDRVFVPDDMVLGEIGAGWGQVTSELAFERSGPERFLSTFPLLVALIGELAGTSGAEREVGGLVARLWTLRRMSLAVAGSLESGQAPELAAAVVKDLGTRYENEVIDVARLLVATPPDPGAESGYARLLADAVLHAPGFTLRGGTNEVLRGIVARGMGLR</sequence>
<evidence type="ECO:0000259" key="9">
    <source>
        <dbReference type="Pfam" id="PF02771"/>
    </source>
</evidence>